<organism evidence="1">
    <name type="scientific">viral metagenome</name>
    <dbReference type="NCBI Taxonomy" id="1070528"/>
    <lineage>
        <taxon>unclassified sequences</taxon>
        <taxon>metagenomes</taxon>
        <taxon>organismal metagenomes</taxon>
    </lineage>
</organism>
<dbReference type="EMBL" id="MN739436">
    <property type="protein sequence ID" value="QHT04654.1"/>
    <property type="molecule type" value="Genomic_DNA"/>
</dbReference>
<protein>
    <submittedName>
        <fullName evidence="1">Uncharacterized protein</fullName>
    </submittedName>
</protein>
<sequence>MLTVYLTIEDNSNTNFGEYKYPLYIHKFLDINYTLFGLNWIDDDNRTILFKCMDSMSRYIGSNVTEHHIDKYMDNYTFEFT</sequence>
<dbReference type="AlphaFoldDB" id="A0A6C0CLV8"/>
<reference evidence="1" key="1">
    <citation type="journal article" date="2020" name="Nature">
        <title>Giant virus diversity and host interactions through global metagenomics.</title>
        <authorList>
            <person name="Schulz F."/>
            <person name="Roux S."/>
            <person name="Paez-Espino D."/>
            <person name="Jungbluth S."/>
            <person name="Walsh D.A."/>
            <person name="Denef V.J."/>
            <person name="McMahon K.D."/>
            <person name="Konstantinidis K.T."/>
            <person name="Eloe-Fadrosh E.A."/>
            <person name="Kyrpides N.C."/>
            <person name="Woyke T."/>
        </authorList>
    </citation>
    <scope>NUCLEOTIDE SEQUENCE</scope>
    <source>
        <strain evidence="1">GVMAG-M-3300021343-4</strain>
    </source>
</reference>
<accession>A0A6C0CLV8</accession>
<name>A0A6C0CLV8_9ZZZZ</name>
<evidence type="ECO:0000313" key="1">
    <source>
        <dbReference type="EMBL" id="QHT04654.1"/>
    </source>
</evidence>
<proteinExistence type="predicted"/>